<dbReference type="EMBL" id="AZMM01015902">
    <property type="protein sequence ID" value="ETJ29571.1"/>
    <property type="molecule type" value="Genomic_DNA"/>
</dbReference>
<feature type="domain" description="UvrD-like helicase ATP-binding" evidence="5">
    <location>
        <begin position="8"/>
        <end position="67"/>
    </location>
</feature>
<proteinExistence type="predicted"/>
<keyword evidence="3 6" id="KW-0347">Helicase</keyword>
<protein>
    <submittedName>
        <fullName evidence="6">DNA helicase II</fullName>
    </submittedName>
</protein>
<reference evidence="6" key="1">
    <citation type="submission" date="2013-12" db="EMBL/GenBank/DDBJ databases">
        <title>A Varibaculum cambriense genome reconstructed from a premature infant gut community with otherwise low bacterial novelty that shifts toward anaerobic metabolism during the third week of life.</title>
        <authorList>
            <person name="Brown C.T."/>
            <person name="Sharon I."/>
            <person name="Thomas B.C."/>
            <person name="Castelle C.J."/>
            <person name="Morowitz M.J."/>
            <person name="Banfield J.F."/>
        </authorList>
    </citation>
    <scope>NUCLEOTIDE SEQUENCE</scope>
</reference>
<sequence>MFDYSNINNSQKNAISTVEGPVLITAGPGTGKTFTLVQRAIYLIQECGVAPEHIMMATFTEKASKKIINIT</sequence>
<organism evidence="6">
    <name type="scientific">human gut metagenome</name>
    <dbReference type="NCBI Taxonomy" id="408170"/>
    <lineage>
        <taxon>unclassified sequences</taxon>
        <taxon>metagenomes</taxon>
        <taxon>organismal metagenomes</taxon>
    </lineage>
</organism>
<gene>
    <name evidence="6" type="ORF">Q604_UNBC15902G0001</name>
</gene>
<evidence type="ECO:0000259" key="5">
    <source>
        <dbReference type="Pfam" id="PF00580"/>
    </source>
</evidence>
<dbReference type="InterPro" id="IPR027417">
    <property type="entry name" value="P-loop_NTPase"/>
</dbReference>
<dbReference type="GO" id="GO:0003677">
    <property type="term" value="F:DNA binding"/>
    <property type="evidence" value="ECO:0007669"/>
    <property type="project" value="InterPro"/>
</dbReference>
<evidence type="ECO:0000313" key="6">
    <source>
        <dbReference type="EMBL" id="ETJ29571.1"/>
    </source>
</evidence>
<keyword evidence="1" id="KW-0547">Nucleotide-binding</keyword>
<dbReference type="PANTHER" id="PTHR11070:SF2">
    <property type="entry name" value="ATP-DEPENDENT DNA HELICASE SRS2"/>
    <property type="match status" value="1"/>
</dbReference>
<name>W1XHF0_9ZZZZ</name>
<dbReference type="SUPFAM" id="SSF52540">
    <property type="entry name" value="P-loop containing nucleoside triphosphate hydrolases"/>
    <property type="match status" value="1"/>
</dbReference>
<dbReference type="AlphaFoldDB" id="W1XHF0"/>
<dbReference type="Gene3D" id="3.40.50.300">
    <property type="entry name" value="P-loop containing nucleotide triphosphate hydrolases"/>
    <property type="match status" value="1"/>
</dbReference>
<dbReference type="GO" id="GO:0005829">
    <property type="term" value="C:cytosol"/>
    <property type="evidence" value="ECO:0007669"/>
    <property type="project" value="TreeGrafter"/>
</dbReference>
<dbReference type="InterPro" id="IPR000212">
    <property type="entry name" value="DNA_helicase_UvrD/REP"/>
</dbReference>
<dbReference type="PANTHER" id="PTHR11070">
    <property type="entry name" value="UVRD / RECB / PCRA DNA HELICASE FAMILY MEMBER"/>
    <property type="match status" value="1"/>
</dbReference>
<evidence type="ECO:0000256" key="1">
    <source>
        <dbReference type="ARBA" id="ARBA00022741"/>
    </source>
</evidence>
<dbReference type="Pfam" id="PF00580">
    <property type="entry name" value="UvrD-helicase"/>
    <property type="match status" value="1"/>
</dbReference>
<evidence type="ECO:0000256" key="3">
    <source>
        <dbReference type="ARBA" id="ARBA00022806"/>
    </source>
</evidence>
<dbReference type="GO" id="GO:0016787">
    <property type="term" value="F:hydrolase activity"/>
    <property type="evidence" value="ECO:0007669"/>
    <property type="project" value="UniProtKB-KW"/>
</dbReference>
<evidence type="ECO:0000256" key="2">
    <source>
        <dbReference type="ARBA" id="ARBA00022801"/>
    </source>
</evidence>
<comment type="caution">
    <text evidence="6">The sequence shown here is derived from an EMBL/GenBank/DDBJ whole genome shotgun (WGS) entry which is preliminary data.</text>
</comment>
<dbReference type="InterPro" id="IPR014016">
    <property type="entry name" value="UvrD-like_ATP-bd"/>
</dbReference>
<feature type="non-terminal residue" evidence="6">
    <location>
        <position position="71"/>
    </location>
</feature>
<evidence type="ECO:0000256" key="4">
    <source>
        <dbReference type="ARBA" id="ARBA00022840"/>
    </source>
</evidence>
<dbReference type="GO" id="GO:0005524">
    <property type="term" value="F:ATP binding"/>
    <property type="evidence" value="ECO:0007669"/>
    <property type="project" value="UniProtKB-KW"/>
</dbReference>
<dbReference type="GO" id="GO:0043138">
    <property type="term" value="F:3'-5' DNA helicase activity"/>
    <property type="evidence" value="ECO:0007669"/>
    <property type="project" value="TreeGrafter"/>
</dbReference>
<accession>W1XHF0</accession>
<keyword evidence="2" id="KW-0378">Hydrolase</keyword>
<dbReference type="GO" id="GO:0000725">
    <property type="term" value="P:recombinational repair"/>
    <property type="evidence" value="ECO:0007669"/>
    <property type="project" value="TreeGrafter"/>
</dbReference>
<keyword evidence="4" id="KW-0067">ATP-binding</keyword>